<proteinExistence type="predicted"/>
<gene>
    <name evidence="1" type="ORF">EVAR_40040_1</name>
</gene>
<sequence>MLWLIWLQYENASALQMSVKYHTLTEYRREATTPAVVFRAVSVSSSGQLSPPSSLSPTHLHHFPLYQCTPAPIGYSIPPSEAGSALVT</sequence>
<reference evidence="1 2" key="1">
    <citation type="journal article" date="2019" name="Commun. Biol.">
        <title>The bagworm genome reveals a unique fibroin gene that provides high tensile strength.</title>
        <authorList>
            <person name="Kono N."/>
            <person name="Nakamura H."/>
            <person name="Ohtoshi R."/>
            <person name="Tomita M."/>
            <person name="Numata K."/>
            <person name="Arakawa K."/>
        </authorList>
    </citation>
    <scope>NUCLEOTIDE SEQUENCE [LARGE SCALE GENOMIC DNA]</scope>
</reference>
<protein>
    <submittedName>
        <fullName evidence="1">Uncharacterized protein</fullName>
    </submittedName>
</protein>
<organism evidence="1 2">
    <name type="scientific">Eumeta variegata</name>
    <name type="common">Bagworm moth</name>
    <name type="synonym">Eumeta japonica</name>
    <dbReference type="NCBI Taxonomy" id="151549"/>
    <lineage>
        <taxon>Eukaryota</taxon>
        <taxon>Metazoa</taxon>
        <taxon>Ecdysozoa</taxon>
        <taxon>Arthropoda</taxon>
        <taxon>Hexapoda</taxon>
        <taxon>Insecta</taxon>
        <taxon>Pterygota</taxon>
        <taxon>Neoptera</taxon>
        <taxon>Endopterygota</taxon>
        <taxon>Lepidoptera</taxon>
        <taxon>Glossata</taxon>
        <taxon>Ditrysia</taxon>
        <taxon>Tineoidea</taxon>
        <taxon>Psychidae</taxon>
        <taxon>Oiketicinae</taxon>
        <taxon>Eumeta</taxon>
    </lineage>
</organism>
<keyword evidence="2" id="KW-1185">Reference proteome</keyword>
<evidence type="ECO:0000313" key="2">
    <source>
        <dbReference type="Proteomes" id="UP000299102"/>
    </source>
</evidence>
<dbReference type="EMBL" id="BGZK01000506">
    <property type="protein sequence ID" value="GBP47644.1"/>
    <property type="molecule type" value="Genomic_DNA"/>
</dbReference>
<evidence type="ECO:0000313" key="1">
    <source>
        <dbReference type="EMBL" id="GBP47644.1"/>
    </source>
</evidence>
<name>A0A4C1WBW1_EUMVA</name>
<accession>A0A4C1WBW1</accession>
<comment type="caution">
    <text evidence="1">The sequence shown here is derived from an EMBL/GenBank/DDBJ whole genome shotgun (WGS) entry which is preliminary data.</text>
</comment>
<dbReference type="AlphaFoldDB" id="A0A4C1WBW1"/>
<dbReference type="Proteomes" id="UP000299102">
    <property type="component" value="Unassembled WGS sequence"/>
</dbReference>